<accession>A0A934SQG5</accession>
<dbReference type="Pfam" id="PF11249">
    <property type="entry name" value="DUF3047"/>
    <property type="match status" value="1"/>
</dbReference>
<protein>
    <submittedName>
        <fullName evidence="1">DUF3047 domain-containing protein</fullName>
    </submittedName>
</protein>
<sequence>MNKLHLARTAAGSDASGFFMCMCGAISRHRPRMRRWMGAAALALVGAPAVAAGIVVGAFSGGDLNGWEEKSFKGHTRYALTMVDGRTVLEAQTDGAASGRFRKIHIDLTKTPMLEWSWKIEAPYAGIDENTRRGDDFPVRLYVVIERGVFGLSSLALNYVWAAQNPVGMRWPNPFTKQAMMLAVDSGAAQAGQWVKHRRNVREDLRAAFGEDITAIDAVAVMTDGDNSGSRGHAWYGDIVFSGE</sequence>
<dbReference type="AlphaFoldDB" id="A0A934SQG5"/>
<organism evidence="1 2">
    <name type="scientific">Noviherbaspirillum pedocola</name>
    <dbReference type="NCBI Taxonomy" id="2801341"/>
    <lineage>
        <taxon>Bacteria</taxon>
        <taxon>Pseudomonadati</taxon>
        <taxon>Pseudomonadota</taxon>
        <taxon>Betaproteobacteria</taxon>
        <taxon>Burkholderiales</taxon>
        <taxon>Oxalobacteraceae</taxon>
        <taxon>Noviherbaspirillum</taxon>
    </lineage>
</organism>
<dbReference type="RefSeq" id="WP_200591639.1">
    <property type="nucleotide sequence ID" value="NZ_JAEPBG010000003.1"/>
</dbReference>
<keyword evidence="2" id="KW-1185">Reference proteome</keyword>
<evidence type="ECO:0000313" key="2">
    <source>
        <dbReference type="Proteomes" id="UP000622890"/>
    </source>
</evidence>
<gene>
    <name evidence="1" type="ORF">JJB74_09640</name>
</gene>
<proteinExistence type="predicted"/>
<dbReference type="EMBL" id="JAEPBG010000003">
    <property type="protein sequence ID" value="MBK4734866.1"/>
    <property type="molecule type" value="Genomic_DNA"/>
</dbReference>
<dbReference type="InterPro" id="IPR021409">
    <property type="entry name" value="DUF3047"/>
</dbReference>
<name>A0A934SQG5_9BURK</name>
<reference evidence="1" key="1">
    <citation type="submission" date="2021-01" db="EMBL/GenBank/DDBJ databases">
        <title>Genome sequence of strain Noviherbaspirillum sp. DKR-6.</title>
        <authorList>
            <person name="Chaudhary D.K."/>
        </authorList>
    </citation>
    <scope>NUCLEOTIDE SEQUENCE</scope>
    <source>
        <strain evidence="1">DKR-6</strain>
    </source>
</reference>
<comment type="caution">
    <text evidence="1">The sequence shown here is derived from an EMBL/GenBank/DDBJ whole genome shotgun (WGS) entry which is preliminary data.</text>
</comment>
<evidence type="ECO:0000313" key="1">
    <source>
        <dbReference type="EMBL" id="MBK4734866.1"/>
    </source>
</evidence>
<dbReference type="Proteomes" id="UP000622890">
    <property type="component" value="Unassembled WGS sequence"/>
</dbReference>